<protein>
    <recommendedName>
        <fullName evidence="7">Protein prenyltransferase</fullName>
    </recommendedName>
</protein>
<evidence type="ECO:0000313" key="5">
    <source>
        <dbReference type="EMBL" id="TPX10988.1"/>
    </source>
</evidence>
<evidence type="ECO:0000256" key="3">
    <source>
        <dbReference type="ARBA" id="ARBA00022679"/>
    </source>
</evidence>
<proteinExistence type="inferred from homology"/>
<dbReference type="Pfam" id="PF01239">
    <property type="entry name" value="PPTA"/>
    <property type="match status" value="1"/>
</dbReference>
<keyword evidence="6" id="KW-1185">Reference proteome</keyword>
<dbReference type="GO" id="GO:0005737">
    <property type="term" value="C:cytoplasm"/>
    <property type="evidence" value="ECO:0007669"/>
    <property type="project" value="TreeGrafter"/>
</dbReference>
<keyword evidence="3" id="KW-0808">Transferase</keyword>
<reference evidence="5 6" key="1">
    <citation type="submission" date="2019-06" db="EMBL/GenBank/DDBJ databases">
        <title>Draft genome sequence of the filamentous fungus Phialemoniopsis curvata isolated from diesel fuel.</title>
        <authorList>
            <person name="Varaljay V.A."/>
            <person name="Lyon W.J."/>
            <person name="Crouch A.L."/>
            <person name="Drake C.E."/>
            <person name="Hollomon J.M."/>
            <person name="Nadeau L.J."/>
            <person name="Nunn H.S."/>
            <person name="Stevenson B.S."/>
            <person name="Bojanowski C.L."/>
            <person name="Crookes-Goodson W.J."/>
        </authorList>
    </citation>
    <scope>NUCLEOTIDE SEQUENCE [LARGE SCALE GENOMIC DNA]</scope>
    <source>
        <strain evidence="5 6">D216</strain>
    </source>
</reference>
<keyword evidence="2" id="KW-0637">Prenyltransferase</keyword>
<dbReference type="RefSeq" id="XP_030992699.1">
    <property type="nucleotide sequence ID" value="XM_031142834.1"/>
</dbReference>
<gene>
    <name evidence="5" type="ORF">E0L32_008025</name>
</gene>
<dbReference type="GeneID" id="41975472"/>
<comment type="caution">
    <text evidence="5">The sequence shown here is derived from an EMBL/GenBank/DDBJ whole genome shotgun (WGS) entry which is preliminary data.</text>
</comment>
<evidence type="ECO:0000256" key="4">
    <source>
        <dbReference type="ARBA" id="ARBA00022737"/>
    </source>
</evidence>
<sequence length="341" mass="38777">MSRALEKELLASLRQSDPNEAYQAIASALTVKGDTLLEIEILGRSHPLPPGVHLLKDENAVGVSKLSLVQAFLVARQLLMQYQADHASAQVDDISAATAVILLMDPEYLTAANTRKRLLQQQFELGAPLLDLVQREKCFTDSFLTSPLHRHSKSPTLWSHRRWLLQTARASCMSLIDVPADFVNVVFVSAQRHPRNYYSWCHARLLMDIMSDTAYRSQHDFQAEEKRILELAKQWCTAHHTDISGWTFLFFLLVVRDSALREHCSDIFTDVIQLATSLRWSNETVWVFLRSLISSGQMSRNEYDVFNDKLEALKSSIGSNPEDLSVLDKARTWAETYRVTS</sequence>
<dbReference type="PANTHER" id="PTHR11129:SF3">
    <property type="entry name" value="PROTEIN PRENYLTRANSFERASE ALPHA SUBUNIT REPEAT-CONTAINING PROTEIN 1"/>
    <property type="match status" value="1"/>
</dbReference>
<dbReference type="Proteomes" id="UP000319257">
    <property type="component" value="Unassembled WGS sequence"/>
</dbReference>
<dbReference type="SUPFAM" id="SSF48439">
    <property type="entry name" value="Protein prenylyltransferase"/>
    <property type="match status" value="1"/>
</dbReference>
<evidence type="ECO:0008006" key="7">
    <source>
        <dbReference type="Google" id="ProtNLM"/>
    </source>
</evidence>
<dbReference type="GO" id="GO:0008318">
    <property type="term" value="F:protein prenyltransferase activity"/>
    <property type="evidence" value="ECO:0007669"/>
    <property type="project" value="InterPro"/>
</dbReference>
<dbReference type="AlphaFoldDB" id="A0A507B1Y3"/>
<accession>A0A507B1Y3</accession>
<organism evidence="5 6">
    <name type="scientific">Thyridium curvatum</name>
    <dbReference type="NCBI Taxonomy" id="1093900"/>
    <lineage>
        <taxon>Eukaryota</taxon>
        <taxon>Fungi</taxon>
        <taxon>Dikarya</taxon>
        <taxon>Ascomycota</taxon>
        <taxon>Pezizomycotina</taxon>
        <taxon>Sordariomycetes</taxon>
        <taxon>Sordariomycetidae</taxon>
        <taxon>Thyridiales</taxon>
        <taxon>Thyridiaceae</taxon>
        <taxon>Thyridium</taxon>
    </lineage>
</organism>
<dbReference type="InParanoid" id="A0A507B1Y3"/>
<name>A0A507B1Y3_9PEZI</name>
<dbReference type="OrthoDB" id="5358702at2759"/>
<dbReference type="EMBL" id="SKBQ01000051">
    <property type="protein sequence ID" value="TPX10988.1"/>
    <property type="molecule type" value="Genomic_DNA"/>
</dbReference>
<dbReference type="InterPro" id="IPR002088">
    <property type="entry name" value="Prenyl_trans_a"/>
</dbReference>
<evidence type="ECO:0000256" key="2">
    <source>
        <dbReference type="ARBA" id="ARBA00022602"/>
    </source>
</evidence>
<dbReference type="PANTHER" id="PTHR11129">
    <property type="entry name" value="PROTEIN FARNESYLTRANSFERASE ALPHA SUBUNIT/RAB GERANYLGERANYL TRANSFERASE ALPHA SUBUNIT"/>
    <property type="match status" value="1"/>
</dbReference>
<evidence type="ECO:0000313" key="6">
    <source>
        <dbReference type="Proteomes" id="UP000319257"/>
    </source>
</evidence>
<keyword evidence="4" id="KW-0677">Repeat</keyword>
<comment type="similarity">
    <text evidence="1">Belongs to the protein prenyltransferase subunit alpha family.</text>
</comment>
<evidence type="ECO:0000256" key="1">
    <source>
        <dbReference type="ARBA" id="ARBA00006734"/>
    </source>
</evidence>
<dbReference type="Gene3D" id="1.25.40.120">
    <property type="entry name" value="Protein prenylyltransferase"/>
    <property type="match status" value="1"/>
</dbReference>